<feature type="domain" description="KTSC" evidence="1">
    <location>
        <begin position="2"/>
        <end position="51"/>
    </location>
</feature>
<protein>
    <submittedName>
        <fullName evidence="2">KTSC domain-containing protein</fullName>
    </submittedName>
</protein>
<evidence type="ECO:0000259" key="1">
    <source>
        <dbReference type="Pfam" id="PF13619"/>
    </source>
</evidence>
<dbReference type="InterPro" id="IPR025309">
    <property type="entry name" value="KTSC_dom"/>
</dbReference>
<sequence length="59" mass="6925">MRYDHAKMLLYVVFISGDVYAYKEVPEKVYKDFKAAISKGTFLNRKIKKCYEAVKINAE</sequence>
<keyword evidence="3" id="KW-1185">Reference proteome</keyword>
<proteinExistence type="predicted"/>
<reference evidence="2 3" key="1">
    <citation type="submission" date="2016-10" db="EMBL/GenBank/DDBJ databases">
        <authorList>
            <person name="de Groot N.N."/>
        </authorList>
    </citation>
    <scope>NUCLEOTIDE SEQUENCE [LARGE SCALE GENOMIC DNA]</scope>
    <source>
        <strain evidence="2 3">DSM 18684</strain>
    </source>
</reference>
<gene>
    <name evidence="2" type="ORF">SAMN04489864_104137</name>
</gene>
<dbReference type="AlphaFoldDB" id="A0A1I2WP04"/>
<evidence type="ECO:0000313" key="3">
    <source>
        <dbReference type="Proteomes" id="UP000199666"/>
    </source>
</evidence>
<accession>A0A1I2WP04</accession>
<dbReference type="Pfam" id="PF13619">
    <property type="entry name" value="KTSC"/>
    <property type="match status" value="1"/>
</dbReference>
<dbReference type="Proteomes" id="UP000199666">
    <property type="component" value="Unassembled WGS sequence"/>
</dbReference>
<name>A0A1I2WP04_9SPHI</name>
<evidence type="ECO:0000313" key="2">
    <source>
        <dbReference type="EMBL" id="SFH02096.1"/>
    </source>
</evidence>
<organism evidence="2 3">
    <name type="scientific">Pedobacter insulae</name>
    <dbReference type="NCBI Taxonomy" id="414048"/>
    <lineage>
        <taxon>Bacteria</taxon>
        <taxon>Pseudomonadati</taxon>
        <taxon>Bacteroidota</taxon>
        <taxon>Sphingobacteriia</taxon>
        <taxon>Sphingobacteriales</taxon>
        <taxon>Sphingobacteriaceae</taxon>
        <taxon>Pedobacter</taxon>
    </lineage>
</organism>
<dbReference type="EMBL" id="FOPP01000004">
    <property type="protein sequence ID" value="SFH02096.1"/>
    <property type="molecule type" value="Genomic_DNA"/>
</dbReference>